<feature type="non-terminal residue" evidence="1">
    <location>
        <position position="158"/>
    </location>
</feature>
<comment type="caution">
    <text evidence="1">The sequence shown here is derived from an EMBL/GenBank/DDBJ whole genome shotgun (WGS) entry which is preliminary data.</text>
</comment>
<gene>
    <name evidence="1" type="ORF">SCF082_LOCUS45321</name>
</gene>
<evidence type="ECO:0000313" key="2">
    <source>
        <dbReference type="Proteomes" id="UP001642464"/>
    </source>
</evidence>
<proteinExistence type="predicted"/>
<protein>
    <submittedName>
        <fullName evidence="1">Uncharacterized protein</fullName>
    </submittedName>
</protein>
<feature type="non-terminal residue" evidence="1">
    <location>
        <position position="1"/>
    </location>
</feature>
<name>A0ABP0R7J1_9DINO</name>
<keyword evidence="2" id="KW-1185">Reference proteome</keyword>
<evidence type="ECO:0000313" key="1">
    <source>
        <dbReference type="EMBL" id="CAK9096554.1"/>
    </source>
</evidence>
<sequence length="158" mass="16931">DFKVYLVNEGASPLALEPGEIFGFGLGGFGERLARTVIGANDCLGWLVRSDSQMLVTTKEDNGGKQAINLASLVASMAHEHGIMDVQISDHNMQPKQENGFQDGSGNPMPFRYLVAPKTNVAAFLPKKVEGDMMNLRSTVLGGIFFLDSSGGKLPNSD</sequence>
<dbReference type="EMBL" id="CAXAMM010040980">
    <property type="protein sequence ID" value="CAK9096554.1"/>
    <property type="molecule type" value="Genomic_DNA"/>
</dbReference>
<organism evidence="1 2">
    <name type="scientific">Durusdinium trenchii</name>
    <dbReference type="NCBI Taxonomy" id="1381693"/>
    <lineage>
        <taxon>Eukaryota</taxon>
        <taxon>Sar</taxon>
        <taxon>Alveolata</taxon>
        <taxon>Dinophyceae</taxon>
        <taxon>Suessiales</taxon>
        <taxon>Symbiodiniaceae</taxon>
        <taxon>Durusdinium</taxon>
    </lineage>
</organism>
<dbReference type="Proteomes" id="UP001642464">
    <property type="component" value="Unassembled WGS sequence"/>
</dbReference>
<reference evidence="1 2" key="1">
    <citation type="submission" date="2024-02" db="EMBL/GenBank/DDBJ databases">
        <authorList>
            <person name="Chen Y."/>
            <person name="Shah S."/>
            <person name="Dougan E. K."/>
            <person name="Thang M."/>
            <person name="Chan C."/>
        </authorList>
    </citation>
    <scope>NUCLEOTIDE SEQUENCE [LARGE SCALE GENOMIC DNA]</scope>
</reference>
<accession>A0ABP0R7J1</accession>